<evidence type="ECO:0000313" key="6">
    <source>
        <dbReference type="Proteomes" id="UP000198561"/>
    </source>
</evidence>
<dbReference type="SMART" id="SM00342">
    <property type="entry name" value="HTH_ARAC"/>
    <property type="match status" value="1"/>
</dbReference>
<dbReference type="SUPFAM" id="SSF51215">
    <property type="entry name" value="Regulatory protein AraC"/>
    <property type="match status" value="1"/>
</dbReference>
<name>A0A1H6H4T3_CHRCI</name>
<dbReference type="SUPFAM" id="SSF46689">
    <property type="entry name" value="Homeodomain-like"/>
    <property type="match status" value="1"/>
</dbReference>
<accession>A0A1H6H4T3</accession>
<dbReference type="InterPro" id="IPR009057">
    <property type="entry name" value="Homeodomain-like_sf"/>
</dbReference>
<dbReference type="PANTHER" id="PTHR43280:SF32">
    <property type="entry name" value="TRANSCRIPTIONAL REGULATORY PROTEIN"/>
    <property type="match status" value="1"/>
</dbReference>
<dbReference type="PANTHER" id="PTHR43280">
    <property type="entry name" value="ARAC-FAMILY TRANSCRIPTIONAL REGULATOR"/>
    <property type="match status" value="1"/>
</dbReference>
<proteinExistence type="predicted"/>
<dbReference type="STRING" id="680127.SAMN05421593_1374"/>
<keyword evidence="2" id="KW-0238">DNA-binding</keyword>
<dbReference type="Proteomes" id="UP000198561">
    <property type="component" value="Unassembled WGS sequence"/>
</dbReference>
<sequence length="305" mass="35039">MIDKSVKKKEVHYFKSITDLCRGLGVSSPLHPLIVSVNHADIAPESKVKYLVHDFYMVSYKSNLKGKLKYGQGHYDFDEGGLLFVAPGQALSVIDDDICSGRSLFVHPDFFAGHPLSRLITKFGFFGYNINEALHLSEKERNKILHIFENIREEIETVIDDTSQELILSYLEVLLNYSNRYYKRQFITRKAINSPLTERFEMLLNKYYEEGESVQRGIPSVGYFSAKLNVSYGYLSDLLRSMTGMNTQQHIHAKLIEIAKQKLSLSDLTAAEIAFELGFEYPQSFNKLFKNKTGLTPLQFRERHN</sequence>
<organism evidence="5 6">
    <name type="scientific">Chryseobacterium culicis</name>
    <dbReference type="NCBI Taxonomy" id="680127"/>
    <lineage>
        <taxon>Bacteria</taxon>
        <taxon>Pseudomonadati</taxon>
        <taxon>Bacteroidota</taxon>
        <taxon>Flavobacteriia</taxon>
        <taxon>Flavobacteriales</taxon>
        <taxon>Weeksellaceae</taxon>
        <taxon>Chryseobacterium group</taxon>
        <taxon>Chryseobacterium</taxon>
    </lineage>
</organism>
<evidence type="ECO:0000256" key="2">
    <source>
        <dbReference type="ARBA" id="ARBA00023125"/>
    </source>
</evidence>
<dbReference type="InterPro" id="IPR018060">
    <property type="entry name" value="HTH_AraC"/>
</dbReference>
<evidence type="ECO:0000313" key="5">
    <source>
        <dbReference type="EMBL" id="SEH30436.1"/>
    </source>
</evidence>
<dbReference type="PROSITE" id="PS01124">
    <property type="entry name" value="HTH_ARAC_FAMILY_2"/>
    <property type="match status" value="1"/>
</dbReference>
<dbReference type="OrthoDB" id="9779074at2"/>
<evidence type="ECO:0000256" key="3">
    <source>
        <dbReference type="ARBA" id="ARBA00023163"/>
    </source>
</evidence>
<dbReference type="AlphaFoldDB" id="A0A1H6H4T3"/>
<dbReference type="Pfam" id="PF12833">
    <property type="entry name" value="HTH_18"/>
    <property type="match status" value="1"/>
</dbReference>
<dbReference type="RefSeq" id="WP_089690506.1">
    <property type="nucleotide sequence ID" value="NZ_FNWQ01000001.1"/>
</dbReference>
<gene>
    <name evidence="5" type="ORF">SAMN05421593_1374</name>
</gene>
<dbReference type="GO" id="GO:0003700">
    <property type="term" value="F:DNA-binding transcription factor activity"/>
    <property type="evidence" value="ECO:0007669"/>
    <property type="project" value="InterPro"/>
</dbReference>
<protein>
    <submittedName>
        <fullName evidence="5">Helix-turn-helix domain-containing protein</fullName>
    </submittedName>
</protein>
<feature type="domain" description="HTH araC/xylS-type" evidence="4">
    <location>
        <begin position="198"/>
        <end position="303"/>
    </location>
</feature>
<evidence type="ECO:0000259" key="4">
    <source>
        <dbReference type="PROSITE" id="PS01124"/>
    </source>
</evidence>
<keyword evidence="1" id="KW-0805">Transcription regulation</keyword>
<evidence type="ECO:0000256" key="1">
    <source>
        <dbReference type="ARBA" id="ARBA00023015"/>
    </source>
</evidence>
<reference evidence="5 6" key="1">
    <citation type="submission" date="2016-10" db="EMBL/GenBank/DDBJ databases">
        <authorList>
            <person name="de Groot N.N."/>
        </authorList>
    </citation>
    <scope>NUCLEOTIDE SEQUENCE [LARGE SCALE GENOMIC DNA]</scope>
    <source>
        <strain evidence="5 6">DSM 23031</strain>
    </source>
</reference>
<keyword evidence="3" id="KW-0804">Transcription</keyword>
<dbReference type="Gene3D" id="1.10.10.60">
    <property type="entry name" value="Homeodomain-like"/>
    <property type="match status" value="1"/>
</dbReference>
<dbReference type="GO" id="GO:0043565">
    <property type="term" value="F:sequence-specific DNA binding"/>
    <property type="evidence" value="ECO:0007669"/>
    <property type="project" value="InterPro"/>
</dbReference>
<dbReference type="InterPro" id="IPR037923">
    <property type="entry name" value="HTH-like"/>
</dbReference>
<dbReference type="EMBL" id="FNWQ01000001">
    <property type="protein sequence ID" value="SEH30436.1"/>
    <property type="molecule type" value="Genomic_DNA"/>
</dbReference>